<feature type="binding site" evidence="9">
    <location>
        <position position="137"/>
    </location>
    <ligand>
        <name>Mg(2+)</name>
        <dbReference type="ChEBI" id="CHEBI:18420"/>
        <label>1</label>
        <note>catalytic</note>
    </ligand>
</feature>
<keyword evidence="4 9" id="KW-0479">Metal-binding</keyword>
<dbReference type="Pfam" id="PF00459">
    <property type="entry name" value="Inositol_P"/>
    <property type="match status" value="1"/>
</dbReference>
<evidence type="ECO:0000256" key="8">
    <source>
        <dbReference type="ARBA" id="ARBA00038103"/>
    </source>
</evidence>
<dbReference type="InterPro" id="IPR033942">
    <property type="entry name" value="IMPase"/>
</dbReference>
<dbReference type="Proteomes" id="UP001430455">
    <property type="component" value="Unassembled WGS sequence"/>
</dbReference>
<keyword evidence="7" id="KW-0119">Carbohydrate metabolism</keyword>
<comment type="catalytic activity">
    <reaction evidence="1">
        <text>a myo-inositol phosphate + H2O = myo-inositol + phosphate</text>
        <dbReference type="Rhea" id="RHEA:24056"/>
        <dbReference type="ChEBI" id="CHEBI:15377"/>
        <dbReference type="ChEBI" id="CHEBI:17268"/>
        <dbReference type="ChEBI" id="CHEBI:43474"/>
        <dbReference type="ChEBI" id="CHEBI:84139"/>
        <dbReference type="EC" id="3.1.3.25"/>
    </reaction>
</comment>
<feature type="binding site" evidence="9">
    <location>
        <position position="139"/>
    </location>
    <ligand>
        <name>Mg(2+)</name>
        <dbReference type="ChEBI" id="CHEBI:18420"/>
        <label>1</label>
        <note>catalytic</note>
    </ligand>
</feature>
<dbReference type="InterPro" id="IPR020583">
    <property type="entry name" value="Inositol_monoP_metal-BS"/>
</dbReference>
<reference evidence="10 11" key="1">
    <citation type="submission" date="2021-06" db="EMBL/GenBank/DDBJ databases">
        <title>Halomicroarcula sp. a new haloarchaeum isolated from saline soil.</title>
        <authorList>
            <person name="Duran-Viseras A."/>
            <person name="Sanchez-Porro C."/>
            <person name="Ventosa A."/>
        </authorList>
    </citation>
    <scope>NUCLEOTIDE SEQUENCE [LARGE SCALE GENOMIC DNA]</scope>
    <source>
        <strain evidence="10 11">F27</strain>
    </source>
</reference>
<evidence type="ECO:0000256" key="5">
    <source>
        <dbReference type="ARBA" id="ARBA00022801"/>
    </source>
</evidence>
<evidence type="ECO:0000313" key="11">
    <source>
        <dbReference type="Proteomes" id="UP001430455"/>
    </source>
</evidence>
<dbReference type="EMBL" id="RKLT01000005">
    <property type="protein sequence ID" value="MBX0296141.1"/>
    <property type="molecule type" value="Genomic_DNA"/>
</dbReference>
<dbReference type="GO" id="GO:0006020">
    <property type="term" value="P:inositol metabolic process"/>
    <property type="evidence" value="ECO:0007669"/>
    <property type="project" value="TreeGrafter"/>
</dbReference>
<comment type="similarity">
    <text evidence="8">Belongs to the inositol monophosphatase superfamily. FBPase class 4 family.</text>
</comment>
<dbReference type="GO" id="GO:0046854">
    <property type="term" value="P:phosphatidylinositol phosphate biosynthetic process"/>
    <property type="evidence" value="ECO:0007669"/>
    <property type="project" value="InterPro"/>
</dbReference>
<dbReference type="GO" id="GO:0042132">
    <property type="term" value="F:fructose 1,6-bisphosphate 1-phosphatase activity"/>
    <property type="evidence" value="ECO:0007669"/>
    <property type="project" value="UniProtKB-EC"/>
</dbReference>
<keyword evidence="6 9" id="KW-0460">Magnesium</keyword>
<dbReference type="CDD" id="cd01639">
    <property type="entry name" value="IMPase"/>
    <property type="match status" value="1"/>
</dbReference>
<evidence type="ECO:0000256" key="9">
    <source>
        <dbReference type="PIRSR" id="PIRSR600760-2"/>
    </source>
</evidence>
<dbReference type="PROSITE" id="PS00629">
    <property type="entry name" value="IMP_1"/>
    <property type="match status" value="1"/>
</dbReference>
<sequence length="351" mass="37682">MPDSTDATQTSTARLGSPRRQFLKAVGSIATIASLSSTTGGATQLDELPIANQYLQVAVSAAREGAAIHTENFGEIQQIEQKEDRQQLVTEVDRSAEQAIRSTIREELGNEFDADGHAFFGEEEGGTLDAPYVWIIDPLDGTTNYVNGIPHFAVSIGLAIDGERQVGVVYYTPQNTVYTAVRGEGAFKFEGGDENLVAAGTTESLSVTDEGNLQDSFFTIGLNEADDDFAFLTLFRYLFSSTQGVRRLGAAAADLSFVADGIVEGFTEKQLSAWDVAAGTLLVEEAGGEVTDFEGDDSEDTILDGTVVATNGLIHDSLLDIYDRPDARSLLISPIDTVRERVESSESSTRP</sequence>
<evidence type="ECO:0000256" key="3">
    <source>
        <dbReference type="ARBA" id="ARBA00001946"/>
    </source>
</evidence>
<evidence type="ECO:0000256" key="2">
    <source>
        <dbReference type="ARBA" id="ARBA00001273"/>
    </source>
</evidence>
<dbReference type="PANTHER" id="PTHR20854">
    <property type="entry name" value="INOSITOL MONOPHOSPHATASE"/>
    <property type="match status" value="1"/>
</dbReference>
<evidence type="ECO:0000256" key="6">
    <source>
        <dbReference type="ARBA" id="ARBA00022842"/>
    </source>
</evidence>
<comment type="cofactor">
    <cofactor evidence="3 9">
        <name>Mg(2+)</name>
        <dbReference type="ChEBI" id="CHEBI:18420"/>
    </cofactor>
</comment>
<dbReference type="InterPro" id="IPR020550">
    <property type="entry name" value="Inositol_monophosphatase_CS"/>
</dbReference>
<name>A0AAW4PEU8_9EURY</name>
<comment type="catalytic activity">
    <reaction evidence="2">
        <text>beta-D-fructose 1,6-bisphosphate + H2O = beta-D-fructose 6-phosphate + phosphate</text>
        <dbReference type="Rhea" id="RHEA:11064"/>
        <dbReference type="ChEBI" id="CHEBI:15377"/>
        <dbReference type="ChEBI" id="CHEBI:32966"/>
        <dbReference type="ChEBI" id="CHEBI:43474"/>
        <dbReference type="ChEBI" id="CHEBI:57634"/>
        <dbReference type="EC" id="3.1.3.11"/>
    </reaction>
</comment>
<dbReference type="PANTHER" id="PTHR20854:SF4">
    <property type="entry name" value="INOSITOL-1-MONOPHOSPHATASE-RELATED"/>
    <property type="match status" value="1"/>
</dbReference>
<dbReference type="GO" id="GO:0046872">
    <property type="term" value="F:metal ion binding"/>
    <property type="evidence" value="ECO:0007669"/>
    <property type="project" value="UniProtKB-KW"/>
</dbReference>
<keyword evidence="5" id="KW-0378">Hydrolase</keyword>
<comment type="caution">
    <text evidence="10">The sequence shown here is derived from an EMBL/GenBank/DDBJ whole genome shotgun (WGS) entry which is preliminary data.</text>
</comment>
<dbReference type="InterPro" id="IPR000760">
    <property type="entry name" value="Inositol_monophosphatase-like"/>
</dbReference>
<proteinExistence type="inferred from homology"/>
<dbReference type="Gene3D" id="3.30.540.10">
    <property type="entry name" value="Fructose-1,6-Bisphosphatase, subunit A, domain 1"/>
    <property type="match status" value="1"/>
</dbReference>
<evidence type="ECO:0000256" key="1">
    <source>
        <dbReference type="ARBA" id="ARBA00001033"/>
    </source>
</evidence>
<feature type="binding site" evidence="9">
    <location>
        <position position="122"/>
    </location>
    <ligand>
        <name>Mg(2+)</name>
        <dbReference type="ChEBI" id="CHEBI:18420"/>
        <label>1</label>
        <note>catalytic</note>
    </ligand>
</feature>
<organism evidence="10 11">
    <name type="scientific">Haloarcula nitratireducens</name>
    <dbReference type="NCBI Taxonomy" id="2487749"/>
    <lineage>
        <taxon>Archaea</taxon>
        <taxon>Methanobacteriati</taxon>
        <taxon>Methanobacteriota</taxon>
        <taxon>Stenosarchaea group</taxon>
        <taxon>Halobacteria</taxon>
        <taxon>Halobacteriales</taxon>
        <taxon>Haloarculaceae</taxon>
        <taxon>Haloarcula</taxon>
    </lineage>
</organism>
<dbReference type="SUPFAM" id="SSF56655">
    <property type="entry name" value="Carbohydrate phosphatase"/>
    <property type="match status" value="1"/>
</dbReference>
<feature type="binding site" evidence="9">
    <location>
        <position position="140"/>
    </location>
    <ligand>
        <name>Mg(2+)</name>
        <dbReference type="ChEBI" id="CHEBI:18420"/>
        <label>1</label>
        <note>catalytic</note>
    </ligand>
</feature>
<feature type="binding site" evidence="9">
    <location>
        <position position="275"/>
    </location>
    <ligand>
        <name>Mg(2+)</name>
        <dbReference type="ChEBI" id="CHEBI:18420"/>
        <label>1</label>
        <note>catalytic</note>
    </ligand>
</feature>
<dbReference type="FunFam" id="3.30.540.10:FF:000003">
    <property type="entry name" value="Inositol-1-monophosphatase"/>
    <property type="match status" value="1"/>
</dbReference>
<gene>
    <name evidence="10" type="ORF">EGH23_14780</name>
</gene>
<keyword evidence="11" id="KW-1185">Reference proteome</keyword>
<accession>A0AAW4PEU8</accession>
<evidence type="ECO:0000313" key="10">
    <source>
        <dbReference type="EMBL" id="MBX0296141.1"/>
    </source>
</evidence>
<protein>
    <submittedName>
        <fullName evidence="10">Inositol monophosphatase</fullName>
    </submittedName>
</protein>
<dbReference type="GO" id="GO:0007165">
    <property type="term" value="P:signal transduction"/>
    <property type="evidence" value="ECO:0007669"/>
    <property type="project" value="TreeGrafter"/>
</dbReference>
<dbReference type="GO" id="GO:0008934">
    <property type="term" value="F:inositol monophosphate 1-phosphatase activity"/>
    <property type="evidence" value="ECO:0007669"/>
    <property type="project" value="InterPro"/>
</dbReference>
<dbReference type="PROSITE" id="PS00630">
    <property type="entry name" value="IMP_2"/>
    <property type="match status" value="1"/>
</dbReference>
<dbReference type="RefSeq" id="WP_220580760.1">
    <property type="nucleotide sequence ID" value="NZ_RKLT01000005.1"/>
</dbReference>
<evidence type="ECO:0000256" key="4">
    <source>
        <dbReference type="ARBA" id="ARBA00022723"/>
    </source>
</evidence>
<evidence type="ECO:0000256" key="7">
    <source>
        <dbReference type="ARBA" id="ARBA00023277"/>
    </source>
</evidence>
<dbReference type="AlphaFoldDB" id="A0AAW4PEU8"/>
<dbReference type="PRINTS" id="PR00377">
    <property type="entry name" value="IMPHPHTASES"/>
</dbReference>
<dbReference type="Gene3D" id="3.40.190.80">
    <property type="match status" value="1"/>
</dbReference>